<feature type="domain" description="NADP-dependent oxidoreductase" evidence="1">
    <location>
        <begin position="1"/>
        <end position="256"/>
    </location>
</feature>
<evidence type="ECO:0000313" key="3">
    <source>
        <dbReference type="Proteomes" id="UP001199642"/>
    </source>
</evidence>
<accession>A0ABY3RZ79</accession>
<dbReference type="Gene3D" id="3.20.20.100">
    <property type="entry name" value="NADP-dependent oxidoreductase domain"/>
    <property type="match status" value="1"/>
</dbReference>
<protein>
    <submittedName>
        <fullName evidence="2">Aldo/keto reductase</fullName>
    </submittedName>
</protein>
<dbReference type="EMBL" id="CP082781">
    <property type="protein sequence ID" value="UGS28445.1"/>
    <property type="molecule type" value="Genomic_DNA"/>
</dbReference>
<proteinExistence type="predicted"/>
<dbReference type="PANTHER" id="PTHR43364">
    <property type="entry name" value="NADH-SPECIFIC METHYLGLYOXAL REDUCTASE-RELATED"/>
    <property type="match status" value="1"/>
</dbReference>
<dbReference type="SUPFAM" id="SSF51430">
    <property type="entry name" value="NAD(P)-linked oxidoreductase"/>
    <property type="match status" value="1"/>
</dbReference>
<dbReference type="PANTHER" id="PTHR43364:SF6">
    <property type="entry name" value="OXIDOREDUCTASE-RELATED"/>
    <property type="match status" value="1"/>
</dbReference>
<reference evidence="2 3" key="1">
    <citation type="submission" date="2023-01" db="EMBL/GenBank/DDBJ databases">
        <title>Characterization of estradiol degrading bacteria Microbacterium sp. MZT7 and reveal degrading genes through genome analysis.</title>
        <authorList>
            <person name="Hao P."/>
            <person name="Gao Y."/>
        </authorList>
    </citation>
    <scope>NUCLEOTIDE SEQUENCE [LARGE SCALE GENOMIC DNA]</scope>
    <source>
        <strain evidence="2 3">MZT7</strain>
    </source>
</reference>
<evidence type="ECO:0000259" key="1">
    <source>
        <dbReference type="Pfam" id="PF00248"/>
    </source>
</evidence>
<dbReference type="InterPro" id="IPR036812">
    <property type="entry name" value="NAD(P)_OxRdtase_dom_sf"/>
</dbReference>
<evidence type="ECO:0000313" key="2">
    <source>
        <dbReference type="EMBL" id="UGS28445.1"/>
    </source>
</evidence>
<dbReference type="Proteomes" id="UP001199642">
    <property type="component" value="Chromosome"/>
</dbReference>
<dbReference type="InterPro" id="IPR023210">
    <property type="entry name" value="NADP_OxRdtase_dom"/>
</dbReference>
<sequence length="257" mass="27813">MLGRWLSDRGLTDEVVVATKVGGRPAQAATALADDIEGLSADVIRRGLDRSLKNLGRDHVDVFYAHVPDPRTPFDEQIRTFGVLAAEGRATHIGLSNHWSWQIERARTLAAAEGLPAVQVLQHHHSYLRSRVDHPSRRSPDGQIGVVSPDLLAYLRDQPGLAPVAYSPLLRGAYARDIDPGELYRHPGNDARRIALQEVAAEAGATPNQVVLAWLMGGDVPFIPLIGASSVGQLDENLAAADLELTSAQRERLDGAN</sequence>
<organism evidence="2 3">
    <name type="scientific">Microbacterium resistens</name>
    <dbReference type="NCBI Taxonomy" id="156977"/>
    <lineage>
        <taxon>Bacteria</taxon>
        <taxon>Bacillati</taxon>
        <taxon>Actinomycetota</taxon>
        <taxon>Actinomycetes</taxon>
        <taxon>Micrococcales</taxon>
        <taxon>Microbacteriaceae</taxon>
        <taxon>Microbacterium</taxon>
    </lineage>
</organism>
<keyword evidence="3" id="KW-1185">Reference proteome</keyword>
<gene>
    <name evidence="2" type="ORF">K8F61_03970</name>
</gene>
<name>A0ABY3RZ79_9MICO</name>
<dbReference type="InterPro" id="IPR050523">
    <property type="entry name" value="AKR_Detox_Biosynth"/>
</dbReference>
<dbReference type="Pfam" id="PF00248">
    <property type="entry name" value="Aldo_ket_red"/>
    <property type="match status" value="1"/>
</dbReference>